<evidence type="ECO:0000313" key="2">
    <source>
        <dbReference type="EMBL" id="CAB4653149.1"/>
    </source>
</evidence>
<name>A0A6J6KA80_9ZZZZ</name>
<dbReference type="InterPro" id="IPR022292">
    <property type="entry name" value="CHP03843"/>
</dbReference>
<reference evidence="1" key="1">
    <citation type="submission" date="2020-05" db="EMBL/GenBank/DDBJ databases">
        <authorList>
            <person name="Chiriac C."/>
            <person name="Salcher M."/>
            <person name="Ghai R."/>
            <person name="Kavagutti S V."/>
        </authorList>
    </citation>
    <scope>NUCLEOTIDE SEQUENCE</scope>
</reference>
<dbReference type="AlphaFoldDB" id="A0A6J6KA80"/>
<dbReference type="NCBIfam" id="TIGR03843">
    <property type="entry name" value="SCO1664 family protein"/>
    <property type="match status" value="1"/>
</dbReference>
<accession>A0A6J6KA80</accession>
<sequence length="242" mass="27118">MENVTVIGQMVNASNSTLVVESDGNRFIYKPRSGERPLWDFPDHTLHLRERAAYLVSEMLGWNVVPETTINEGPYGIGSFQEWIDAEPTTVDIFPPNTVPAGWLTIITGIDEEGHQVTLAHEDSERLMQIAVFDALVNNADRKAGHLLTDKTGNTYGIDHGVTFNSEDKLRTVLWGWIGQRISNDQLADLERLKSQISGSELEELLTVSEIDALHERLDFLLAQQTMPSPSPNWPAVPWPVF</sequence>
<gene>
    <name evidence="1" type="ORF">UFOPK2171_00408</name>
    <name evidence="2" type="ORF">UFOPK2237_00639</name>
</gene>
<dbReference type="EMBL" id="CAEZWD010000032">
    <property type="protein sequence ID" value="CAB4646312.1"/>
    <property type="molecule type" value="Genomic_DNA"/>
</dbReference>
<dbReference type="EMBL" id="CAEZWI010000064">
    <property type="protein sequence ID" value="CAB4653149.1"/>
    <property type="molecule type" value="Genomic_DNA"/>
</dbReference>
<organism evidence="1">
    <name type="scientific">freshwater metagenome</name>
    <dbReference type="NCBI Taxonomy" id="449393"/>
    <lineage>
        <taxon>unclassified sequences</taxon>
        <taxon>metagenomes</taxon>
        <taxon>ecological metagenomes</taxon>
    </lineage>
</organism>
<protein>
    <submittedName>
        <fullName evidence="1">Unannotated protein</fullName>
    </submittedName>
</protein>
<proteinExistence type="predicted"/>
<evidence type="ECO:0000313" key="1">
    <source>
        <dbReference type="EMBL" id="CAB4646312.1"/>
    </source>
</evidence>